<proteinExistence type="predicted"/>
<dbReference type="Proteomes" id="UP001433508">
    <property type="component" value="Unassembled WGS sequence"/>
</dbReference>
<keyword evidence="2" id="KW-1185">Reference proteome</keyword>
<gene>
    <name evidence="1" type="ORF">V1525DRAFT_411719</name>
</gene>
<dbReference type="EMBL" id="MU971444">
    <property type="protein sequence ID" value="KAK9234875.1"/>
    <property type="molecule type" value="Genomic_DNA"/>
</dbReference>
<evidence type="ECO:0000313" key="1">
    <source>
        <dbReference type="EMBL" id="KAK9234875.1"/>
    </source>
</evidence>
<reference evidence="2" key="1">
    <citation type="journal article" date="2024" name="Front. Bioeng. Biotechnol.">
        <title>Genome-scale model development and genomic sequencing of the oleaginous clade Lipomyces.</title>
        <authorList>
            <person name="Czajka J.J."/>
            <person name="Han Y."/>
            <person name="Kim J."/>
            <person name="Mondo S.J."/>
            <person name="Hofstad B.A."/>
            <person name="Robles A."/>
            <person name="Haridas S."/>
            <person name="Riley R."/>
            <person name="LaButti K."/>
            <person name="Pangilinan J."/>
            <person name="Andreopoulos W."/>
            <person name="Lipzen A."/>
            <person name="Yan J."/>
            <person name="Wang M."/>
            <person name="Ng V."/>
            <person name="Grigoriev I.V."/>
            <person name="Spatafora J.W."/>
            <person name="Magnuson J.K."/>
            <person name="Baker S.E."/>
            <person name="Pomraning K.R."/>
        </authorList>
    </citation>
    <scope>NUCLEOTIDE SEQUENCE [LARGE SCALE GENOMIC DNA]</scope>
    <source>
        <strain evidence="2">CBS 7786</strain>
    </source>
</reference>
<organism evidence="1 2">
    <name type="scientific">Lipomyces kononenkoae</name>
    <name type="common">Yeast</name>
    <dbReference type="NCBI Taxonomy" id="34357"/>
    <lineage>
        <taxon>Eukaryota</taxon>
        <taxon>Fungi</taxon>
        <taxon>Dikarya</taxon>
        <taxon>Ascomycota</taxon>
        <taxon>Saccharomycotina</taxon>
        <taxon>Lipomycetes</taxon>
        <taxon>Lipomycetales</taxon>
        <taxon>Lipomycetaceae</taxon>
        <taxon>Lipomyces</taxon>
    </lineage>
</organism>
<protein>
    <submittedName>
        <fullName evidence="1">Uncharacterized protein</fullName>
    </submittedName>
</protein>
<comment type="caution">
    <text evidence="1">The sequence shown here is derived from an EMBL/GenBank/DDBJ whole genome shotgun (WGS) entry which is preliminary data.</text>
</comment>
<sequence length="249" mass="29154">MKPIRFSFAQLSRVSRMTRPVLPRLTPLSIRSYARSLDPKDYATNIPKDSPLFEWEDDIKYFLSTFPGATKFYTNADGSTRIPTDDELVSLVKLREYIRSGIDGIKISEYFTIPAEKRDAYFADLEALRLKLAGDLDAEEGKILDKIPVEDHEGHLEWEVIREKKKEGWEPYIYYGYLPIMGLVTLYFMFGHKNVQKHWALEELRLQTEEKYLEDQAYYKNLTPEQQLEKQLIIVDKILSGNYDELVSH</sequence>
<evidence type="ECO:0000313" key="2">
    <source>
        <dbReference type="Proteomes" id="UP001433508"/>
    </source>
</evidence>
<accession>A0ACC3SU88</accession>
<name>A0ACC3SU88_LIPKO</name>